<gene>
    <name evidence="1" type="ORF">AQUSIP_10840</name>
</gene>
<proteinExistence type="predicted"/>
<keyword evidence="2" id="KW-1185">Reference proteome</keyword>
<dbReference type="KEGG" id="asip:AQUSIP_10840"/>
<evidence type="ECO:0000313" key="2">
    <source>
        <dbReference type="Proteomes" id="UP000324194"/>
    </source>
</evidence>
<reference evidence="1 2" key="1">
    <citation type="submission" date="2019-08" db="EMBL/GenBank/DDBJ databases">
        <authorList>
            <person name="Guy L."/>
        </authorList>
    </citation>
    <scope>NUCLEOTIDE SEQUENCE [LARGE SCALE GENOMIC DNA]</scope>
    <source>
        <strain evidence="1 2">SGT-108</strain>
    </source>
</reference>
<protein>
    <submittedName>
        <fullName evidence="1">Uncharacterized protein</fullName>
    </submittedName>
</protein>
<dbReference type="EMBL" id="LR699119">
    <property type="protein sequence ID" value="VVC75787.1"/>
    <property type="molecule type" value="Genomic_DNA"/>
</dbReference>
<accession>A0A5E4PH63</accession>
<dbReference type="AlphaFoldDB" id="A0A5E4PH63"/>
<name>A0A5E4PH63_9COXI</name>
<dbReference type="Proteomes" id="UP000324194">
    <property type="component" value="Chromosome 1"/>
</dbReference>
<organism evidence="1 2">
    <name type="scientific">Aquicella siphonis</name>
    <dbReference type="NCBI Taxonomy" id="254247"/>
    <lineage>
        <taxon>Bacteria</taxon>
        <taxon>Pseudomonadati</taxon>
        <taxon>Pseudomonadota</taxon>
        <taxon>Gammaproteobacteria</taxon>
        <taxon>Legionellales</taxon>
        <taxon>Coxiellaceae</taxon>
        <taxon>Aquicella</taxon>
    </lineage>
</organism>
<sequence length="32" mass="3385">MLVKIGINCQLVIMLVPEKGLVFSNPGGMAVL</sequence>
<evidence type="ECO:0000313" key="1">
    <source>
        <dbReference type="EMBL" id="VVC75787.1"/>
    </source>
</evidence>